<proteinExistence type="predicted"/>
<protein>
    <submittedName>
        <fullName evidence="4">Transglutaminase domain-containing protein</fullName>
    </submittedName>
</protein>
<feature type="region of interest" description="Disordered" evidence="1">
    <location>
        <begin position="686"/>
        <end position="705"/>
    </location>
</feature>
<evidence type="ECO:0000256" key="2">
    <source>
        <dbReference type="SAM" id="Phobius"/>
    </source>
</evidence>
<gene>
    <name evidence="4" type="ORF">KGA66_13405</name>
</gene>
<comment type="caution">
    <text evidence="4">The sequence shown here is derived from an EMBL/GenBank/DDBJ whole genome shotgun (WGS) entry which is preliminary data.</text>
</comment>
<dbReference type="PANTHER" id="PTHR42736:SF1">
    <property type="entry name" value="PROTEIN-GLUTAMINE GAMMA-GLUTAMYLTRANSFERASE"/>
    <property type="match status" value="1"/>
</dbReference>
<keyword evidence="2" id="KW-0472">Membrane</keyword>
<organism evidence="4 5">
    <name type="scientific">Actinocrinis puniceicyclus</name>
    <dbReference type="NCBI Taxonomy" id="977794"/>
    <lineage>
        <taxon>Bacteria</taxon>
        <taxon>Bacillati</taxon>
        <taxon>Actinomycetota</taxon>
        <taxon>Actinomycetes</taxon>
        <taxon>Catenulisporales</taxon>
        <taxon>Actinospicaceae</taxon>
        <taxon>Actinocrinis</taxon>
    </lineage>
</organism>
<feature type="transmembrane region" description="Helical" evidence="2">
    <location>
        <begin position="649"/>
        <end position="667"/>
    </location>
</feature>
<dbReference type="RefSeq" id="WP_211468317.1">
    <property type="nucleotide sequence ID" value="NZ_JAGSXH010000040.1"/>
</dbReference>
<dbReference type="SUPFAM" id="SSF54001">
    <property type="entry name" value="Cysteine proteinases"/>
    <property type="match status" value="1"/>
</dbReference>
<name>A0A8J7WKM5_9ACTN</name>
<evidence type="ECO:0000313" key="4">
    <source>
        <dbReference type="EMBL" id="MBS2964048.1"/>
    </source>
</evidence>
<feature type="domain" description="Transglutaminase-like" evidence="3">
    <location>
        <begin position="479"/>
        <end position="549"/>
    </location>
</feature>
<evidence type="ECO:0000313" key="5">
    <source>
        <dbReference type="Proteomes" id="UP000677913"/>
    </source>
</evidence>
<keyword evidence="2" id="KW-1133">Transmembrane helix</keyword>
<dbReference type="InterPro" id="IPR002931">
    <property type="entry name" value="Transglutaminase-like"/>
</dbReference>
<feature type="region of interest" description="Disordered" evidence="1">
    <location>
        <begin position="574"/>
        <end position="593"/>
    </location>
</feature>
<dbReference type="Pfam" id="PF11992">
    <property type="entry name" value="TgpA_N"/>
    <property type="match status" value="1"/>
</dbReference>
<dbReference type="PANTHER" id="PTHR42736">
    <property type="entry name" value="PROTEIN-GLUTAMINE GAMMA-GLUTAMYLTRANSFERASE"/>
    <property type="match status" value="1"/>
</dbReference>
<accession>A0A8J7WKM5</accession>
<feature type="transmembrane region" description="Helical" evidence="2">
    <location>
        <begin position="35"/>
        <end position="53"/>
    </location>
</feature>
<dbReference type="InterPro" id="IPR021878">
    <property type="entry name" value="TgpA_N"/>
</dbReference>
<dbReference type="Gene3D" id="3.10.620.30">
    <property type="match status" value="1"/>
</dbReference>
<dbReference type="Proteomes" id="UP000677913">
    <property type="component" value="Unassembled WGS sequence"/>
</dbReference>
<reference evidence="4" key="1">
    <citation type="submission" date="2021-04" db="EMBL/GenBank/DDBJ databases">
        <title>Genome based classification of Actinospica acidithermotolerans sp. nov., an actinobacterium isolated from an Indonesian hot spring.</title>
        <authorList>
            <person name="Kusuma A.B."/>
            <person name="Putra K.E."/>
            <person name="Nafisah S."/>
            <person name="Loh J."/>
            <person name="Nouioui I."/>
            <person name="Goodfellow M."/>
        </authorList>
    </citation>
    <scope>NUCLEOTIDE SEQUENCE</scope>
    <source>
        <strain evidence="4">DSM 45618</strain>
    </source>
</reference>
<dbReference type="InterPro" id="IPR038765">
    <property type="entry name" value="Papain-like_cys_pep_sf"/>
</dbReference>
<dbReference type="AlphaFoldDB" id="A0A8J7WKM5"/>
<evidence type="ECO:0000259" key="3">
    <source>
        <dbReference type="SMART" id="SM00460"/>
    </source>
</evidence>
<dbReference type="SMART" id="SM00460">
    <property type="entry name" value="TGc"/>
    <property type="match status" value="1"/>
</dbReference>
<dbReference type="InterPro" id="IPR052901">
    <property type="entry name" value="Bact_TGase-like"/>
</dbReference>
<dbReference type="Pfam" id="PF01841">
    <property type="entry name" value="Transglut_core"/>
    <property type="match status" value="1"/>
</dbReference>
<feature type="transmembrane region" description="Helical" evidence="2">
    <location>
        <begin position="121"/>
        <end position="140"/>
    </location>
</feature>
<evidence type="ECO:0000256" key="1">
    <source>
        <dbReference type="SAM" id="MobiDB-lite"/>
    </source>
</evidence>
<feature type="transmembrane region" description="Helical" evidence="2">
    <location>
        <begin position="62"/>
        <end position="81"/>
    </location>
</feature>
<feature type="compositionally biased region" description="Polar residues" evidence="1">
    <location>
        <begin position="575"/>
        <end position="593"/>
    </location>
</feature>
<dbReference type="EMBL" id="JAGSXH010000040">
    <property type="protein sequence ID" value="MBS2964048.1"/>
    <property type="molecule type" value="Genomic_DNA"/>
</dbReference>
<keyword evidence="5" id="KW-1185">Reference proteome</keyword>
<sequence>MTKTGRAPLRLTVAAGVATAAATLGLTRLVQTGPWLFVCFALILVAGAAGYLARAGGLARPLVILAQLVAAVLALTLLRAADNAVALIIPGPGAWRELADQVSAGQADISRDAPPAAPTPGITTILAIVCAAFAILIDALAVTFRRAVLAGLPLLAVYLIPATRRPGGLSWLAFAVSAAGYLSLVSAEGHDRLSRWGRALGGPTHTAGELSGPVNNPHSSLSRKITVTAVAAALVLPWFVPTLPGVFKTIGGNGTGGGGTFSIDQTVNIRKSLTSSSPVALLRYTTSSPQVRSDYLQMSVLDKFDGEKWTSASVPSNPLESASVTIPGLTTAGIKQTEVTTRISVIADFSFSAVPVPYAPETVTGISQPLYDPSTLEIVPGDSAARSRNGLRYAVVSADVAPTSGQLEAATGPLSSSLGRYLQLPSDFPADVRATARTITAGGTTPYEKAVELQDWFLANFTYSLSVPAGDGNDSIETFLKNHKGFCQQFAGTMAAMARSLGIPAVVDVGFTPGTAQVDGTYVVTTHDAHAWPMLYFDGIGWLRFEPTVSIQTSGRGSSPSWTRVTPGQLHASALPSQSAQNPTANPSASASQCSAQVRRISGGCEGADNGGPLAGSRQFASWGPFGVIPRWFERWFLTGSPAQVGAKLALLVLLALAAVPAVGRLGRRRKRRTLVKQAERYLARAARGEEPTQQQPGIGRWRQERTQRSPMAIVALAAWAELRECADDLGYAWVDSDTPRQAASRLTAAARMDDEARAAFGRVTTLTEHARYAESAQYDQPALRALPRDLRTLRAALAEHAGRGNRIRAAILPSSSLTRLRERRERMSASIYRGGRGHEKED</sequence>
<keyword evidence="2" id="KW-0812">Transmembrane</keyword>
<feature type="transmembrane region" description="Helical" evidence="2">
    <location>
        <begin position="225"/>
        <end position="247"/>
    </location>
</feature>